<dbReference type="EMBL" id="HBFS01009759">
    <property type="protein sequence ID" value="CAD8913449.1"/>
    <property type="molecule type" value="Transcribed_RNA"/>
</dbReference>
<keyword evidence="1" id="KW-0175">Coiled coil</keyword>
<sequence>MAKPARAAARRASATGVSGARGGPHVESPRGESVPIGATVDGSPARLYNGKLLMARQARKLVEQDEMLLRNRIALLKQEEQKVWSKIDRTKKKAGEIMGMRMKNEEKMAVRQAEEERAAATDEKAMQNYEETKAKMDAVRMKRLVAAANERKRRVLDLKAAKEAARQRIEEEKQAAHLEAKAKAAALRLELERARKKRELLESERVRKNREEYESRVAAEEERKAAKEEEVRRLESLEVKLIGKLRDAQELQQAAYSELEEALSGPL</sequence>
<evidence type="ECO:0000313" key="3">
    <source>
        <dbReference type="EMBL" id="CAD8913449.1"/>
    </source>
</evidence>
<feature type="coiled-coil region" evidence="1">
    <location>
        <begin position="103"/>
        <end position="130"/>
    </location>
</feature>
<proteinExistence type="predicted"/>
<feature type="region of interest" description="Disordered" evidence="2">
    <location>
        <begin position="200"/>
        <end position="228"/>
    </location>
</feature>
<accession>A0A7S1G6U0</accession>
<feature type="region of interest" description="Disordered" evidence="2">
    <location>
        <begin position="1"/>
        <end position="38"/>
    </location>
</feature>
<organism evidence="3">
    <name type="scientific">Bicosoecida sp. CB-2014</name>
    <dbReference type="NCBI Taxonomy" id="1486930"/>
    <lineage>
        <taxon>Eukaryota</taxon>
        <taxon>Sar</taxon>
        <taxon>Stramenopiles</taxon>
        <taxon>Bigyra</taxon>
        <taxon>Opalozoa</taxon>
        <taxon>Bicosoecida</taxon>
    </lineage>
</organism>
<dbReference type="PANTHER" id="PTHR37473:SF1">
    <property type="entry name" value="EF-HAND DOMAIN-CONTAINING PROTEIN"/>
    <property type="match status" value="1"/>
</dbReference>
<evidence type="ECO:0000256" key="2">
    <source>
        <dbReference type="SAM" id="MobiDB-lite"/>
    </source>
</evidence>
<dbReference type="AlphaFoldDB" id="A0A7S1G6U0"/>
<reference evidence="3" key="1">
    <citation type="submission" date="2021-01" db="EMBL/GenBank/DDBJ databases">
        <authorList>
            <person name="Corre E."/>
            <person name="Pelletier E."/>
            <person name="Niang G."/>
            <person name="Scheremetjew M."/>
            <person name="Finn R."/>
            <person name="Kale V."/>
            <person name="Holt S."/>
            <person name="Cochrane G."/>
            <person name="Meng A."/>
            <person name="Brown T."/>
            <person name="Cohen L."/>
        </authorList>
    </citation>
    <scope>NUCLEOTIDE SEQUENCE</scope>
    <source>
        <strain evidence="3">Ms1</strain>
    </source>
</reference>
<dbReference type="PANTHER" id="PTHR37473">
    <property type="entry name" value="EF-HAND DOMAIN-CONTAINING PROTEIN"/>
    <property type="match status" value="1"/>
</dbReference>
<name>A0A7S1G6U0_9STRA</name>
<protein>
    <submittedName>
        <fullName evidence="3">Uncharacterized protein</fullName>
    </submittedName>
</protein>
<gene>
    <name evidence="3" type="ORF">BSP0115_LOCUS6701</name>
</gene>
<evidence type="ECO:0000256" key="1">
    <source>
        <dbReference type="SAM" id="Coils"/>
    </source>
</evidence>
<feature type="compositionally biased region" description="Low complexity" evidence="2">
    <location>
        <begin position="1"/>
        <end position="18"/>
    </location>
</feature>